<dbReference type="Gene3D" id="2.40.10.10">
    <property type="entry name" value="Trypsin-like serine proteases"/>
    <property type="match status" value="2"/>
</dbReference>
<reference evidence="5 6" key="1">
    <citation type="journal article" date="2005" name="Int. J. Syst. Evol. Microbiol.">
        <title>Halobacillus yeomjeoni sp. nov., isolated from a marine solar saltern in Korea.</title>
        <authorList>
            <person name="Yoon J.H."/>
            <person name="Kang S.J."/>
            <person name="Lee C.H."/>
            <person name="Oh H.W."/>
            <person name="Oh T.K."/>
        </authorList>
    </citation>
    <scope>NUCLEOTIDE SEQUENCE [LARGE SCALE GENOMIC DNA]</scope>
    <source>
        <strain evidence="5 6">KCTC 3957</strain>
    </source>
</reference>
<feature type="chain" id="PRO_5037854408" evidence="3">
    <location>
        <begin position="25"/>
        <end position="439"/>
    </location>
</feature>
<evidence type="ECO:0000259" key="4">
    <source>
        <dbReference type="Pfam" id="PF00089"/>
    </source>
</evidence>
<dbReference type="InterPro" id="IPR009003">
    <property type="entry name" value="Peptidase_S1_PA"/>
</dbReference>
<evidence type="ECO:0000256" key="1">
    <source>
        <dbReference type="ARBA" id="ARBA00022825"/>
    </source>
</evidence>
<evidence type="ECO:0000256" key="2">
    <source>
        <dbReference type="SAM" id="MobiDB-lite"/>
    </source>
</evidence>
<keyword evidence="5" id="KW-0645">Protease</keyword>
<dbReference type="RefSeq" id="WP_197315474.1">
    <property type="nucleotide sequence ID" value="NZ_JADZSC010000001.1"/>
</dbReference>
<name>A0A931HS42_9BACI</name>
<sequence length="439" mass="48885">MKKIILLTSLLLLSFGIFNGSVLAHDDSREKSTNAKQSEKVASKQNKNKEKIERKLSKIGVSFEEVFDMGDFYYKNEKIVVNILKDAGKLKGENKKEKYKKVKHKLTKLHKKNKDSVLFNEVSFSREELNQNLGSFYDVNSSVGFSENTIIWLDSENNRLELKTNKLSDKNKKRLNKDYGKMLKINIDPSFTTNFKKTNHVTTVGSNAYKGREADWNKLGAGLGIKWQTNGERNSCSTAGTVTKDTREFLVTAGHCIEDVDNDIVYQWDSVVGAVHLDAQASGFDLGLIQINNNGIERKVSNGLFLYGDSDGYDAGLTGTDTPLQDERHCKTGKTTGVTCGDVTKPRLEDQATGQIQIEVTREETNAPQPYLLAKGDSGGALYDPDNNELVGITSMGILDYSFHGEANQAGYVGYFTPFEEVANKYDLTLYTNPTARGL</sequence>
<evidence type="ECO:0000313" key="6">
    <source>
        <dbReference type="Proteomes" id="UP000614490"/>
    </source>
</evidence>
<protein>
    <submittedName>
        <fullName evidence="5">Trypsin-like serine protease</fullName>
    </submittedName>
</protein>
<dbReference type="InterPro" id="IPR043504">
    <property type="entry name" value="Peptidase_S1_PA_chymotrypsin"/>
</dbReference>
<dbReference type="PROSITE" id="PS00134">
    <property type="entry name" value="TRYPSIN_HIS"/>
    <property type="match status" value="1"/>
</dbReference>
<keyword evidence="1" id="KW-0720">Serine protease</keyword>
<proteinExistence type="predicted"/>
<gene>
    <name evidence="5" type="ORF">H0267_01280</name>
</gene>
<feature type="domain" description="Peptidase S1" evidence="4">
    <location>
        <begin position="227"/>
        <end position="422"/>
    </location>
</feature>
<dbReference type="GO" id="GO:0004252">
    <property type="term" value="F:serine-type endopeptidase activity"/>
    <property type="evidence" value="ECO:0007669"/>
    <property type="project" value="InterPro"/>
</dbReference>
<accession>A0A931HS42</accession>
<dbReference type="Proteomes" id="UP000614490">
    <property type="component" value="Unassembled WGS sequence"/>
</dbReference>
<evidence type="ECO:0000313" key="5">
    <source>
        <dbReference type="EMBL" id="MBH0228830.1"/>
    </source>
</evidence>
<dbReference type="InterPro" id="IPR001254">
    <property type="entry name" value="Trypsin_dom"/>
</dbReference>
<keyword evidence="6" id="KW-1185">Reference proteome</keyword>
<feature type="region of interest" description="Disordered" evidence="2">
    <location>
        <begin position="28"/>
        <end position="48"/>
    </location>
</feature>
<dbReference type="AlphaFoldDB" id="A0A931HS42"/>
<evidence type="ECO:0000256" key="3">
    <source>
        <dbReference type="SAM" id="SignalP"/>
    </source>
</evidence>
<dbReference type="Pfam" id="PF00089">
    <property type="entry name" value="Trypsin"/>
    <property type="match status" value="1"/>
</dbReference>
<feature type="signal peptide" evidence="3">
    <location>
        <begin position="1"/>
        <end position="24"/>
    </location>
</feature>
<keyword evidence="3" id="KW-0732">Signal</keyword>
<organism evidence="5 6">
    <name type="scientific">Halobacillus yeomjeoni</name>
    <dbReference type="NCBI Taxonomy" id="311194"/>
    <lineage>
        <taxon>Bacteria</taxon>
        <taxon>Bacillati</taxon>
        <taxon>Bacillota</taxon>
        <taxon>Bacilli</taxon>
        <taxon>Bacillales</taxon>
        <taxon>Bacillaceae</taxon>
        <taxon>Halobacillus</taxon>
    </lineage>
</organism>
<dbReference type="SUPFAM" id="SSF50494">
    <property type="entry name" value="Trypsin-like serine proteases"/>
    <property type="match status" value="1"/>
</dbReference>
<dbReference type="EMBL" id="JADZSC010000001">
    <property type="protein sequence ID" value="MBH0228830.1"/>
    <property type="molecule type" value="Genomic_DNA"/>
</dbReference>
<comment type="caution">
    <text evidence="5">The sequence shown here is derived from an EMBL/GenBank/DDBJ whole genome shotgun (WGS) entry which is preliminary data.</text>
</comment>
<dbReference type="InterPro" id="IPR018114">
    <property type="entry name" value="TRYPSIN_HIS"/>
</dbReference>
<keyword evidence="1" id="KW-0378">Hydrolase</keyword>
<dbReference type="GO" id="GO:0006508">
    <property type="term" value="P:proteolysis"/>
    <property type="evidence" value="ECO:0007669"/>
    <property type="project" value="UniProtKB-KW"/>
</dbReference>